<accession>A0A9W4A354</accession>
<proteinExistence type="predicted"/>
<evidence type="ECO:0000313" key="2">
    <source>
        <dbReference type="Proteomes" id="UP000055316"/>
    </source>
</evidence>
<dbReference type="Proteomes" id="UP000055316">
    <property type="component" value="Plasmid pKK1"/>
</dbReference>
<geneLocation type="plasmid" evidence="2">
    <name>pKK1 DNA</name>
</geneLocation>
<sequence>MKHKYLIDRINLQWIYQILSIVNDKMPIEEVVDISKDEGVDFGTRRDVFNRLVDLRLLTKSKEQRVSYAELTDFGYTIKNIYIKNQSKIPIILHVLHILESLKKESPRYFTTYYYTTKITLEEKKSSYDQYNNLIKWLERSFPKEDAITGLDETTIGKANVFLNEILVGNYHYLTFIDPMIFAYGLQGYVEAKTGDRLGKLLITNKEKEELSILFLIDPNEIEKMLEKANRYTKAFEIRYSTSGTVLNSLKKVDL</sequence>
<keyword evidence="1" id="KW-0614">Plasmid</keyword>
<dbReference type="EMBL" id="AP014865">
    <property type="protein sequence ID" value="BAR87213.1"/>
    <property type="molecule type" value="Genomic_DNA"/>
</dbReference>
<dbReference type="AlphaFoldDB" id="A0A9W4A354"/>
<protein>
    <submittedName>
        <fullName evidence="1">Uncharacterized protein</fullName>
    </submittedName>
</protein>
<gene>
    <name evidence="1" type="ORF">KNN_06478</name>
</gene>
<dbReference type="RefSeq" id="WP_060852632.1">
    <property type="nucleotide sequence ID" value="NZ_AP014865.1"/>
</dbReference>
<name>A0A9W4A354_BACTO</name>
<evidence type="ECO:0000313" key="1">
    <source>
        <dbReference type="EMBL" id="BAR87213.1"/>
    </source>
</evidence>
<organism evidence="1 2">
    <name type="scientific">Bacillus thuringiensis subsp. tolworthi</name>
    <dbReference type="NCBI Taxonomy" id="1442"/>
    <lineage>
        <taxon>Bacteria</taxon>
        <taxon>Bacillati</taxon>
        <taxon>Bacillota</taxon>
        <taxon>Bacilli</taxon>
        <taxon>Bacillales</taxon>
        <taxon>Bacillaceae</taxon>
        <taxon>Bacillus</taxon>
        <taxon>Bacillus cereus group</taxon>
    </lineage>
</organism>
<reference evidence="1 2" key="1">
    <citation type="submission" date="2015-05" db="EMBL/GenBank/DDBJ databases">
        <title>Whole genome sequence of Bacillus thuringiensis serovar tolworthi Pasteur Institute Standard strain.</title>
        <authorList>
            <person name="Kanda K."/>
            <person name="Nakashima K."/>
            <person name="Nagano Y."/>
        </authorList>
    </citation>
    <scope>NUCLEOTIDE SEQUENCE [LARGE SCALE GENOMIC DNA]</scope>
    <source>
        <strain evidence="1 2">Pasteur Institute Standard strain</strain>
        <plasmid evidence="2">pKK1 DNA</plasmid>
    </source>
</reference>